<proteinExistence type="predicted"/>
<evidence type="ECO:0000256" key="3">
    <source>
        <dbReference type="SAM" id="SignalP"/>
    </source>
</evidence>
<evidence type="ECO:0000256" key="1">
    <source>
        <dbReference type="SAM" id="MobiDB-lite"/>
    </source>
</evidence>
<feature type="region of interest" description="Disordered" evidence="1">
    <location>
        <begin position="449"/>
        <end position="486"/>
    </location>
</feature>
<dbReference type="Proteomes" id="UP000010301">
    <property type="component" value="Unassembled WGS sequence"/>
</dbReference>
<dbReference type="HOGENOM" id="CLU_524437_0_0_11"/>
<evidence type="ECO:0000313" key="4">
    <source>
        <dbReference type="EMBL" id="EEH64144.1"/>
    </source>
</evidence>
<sequence length="519" mass="55009">MTRGSFAAKALTLLAATAVSTMVVVPAMAGENIDAPTTIITVGDANIQCSAEATYNLNFSGHMDMTKVVAKWKEMKAIPDGYGQGARFNNLNVWAEAHPESPAGTKFSMSFKIDHPELVTVNNAILTNHDAWTAAYKAANNNHSFTDSMIVDRTAVPTYDQATGVVVVPMTLVDGLKAEKLNTDFITNNLQALDVRTPEGLITMSRAQMIQALKTNVTTIHGTDAKVIGAINVQKPVFNNFLANALIGSMWPEYFPMTFGQATPAPAAFTLSADYFGIPNVDVKGLGGKPVAPEVEEKAVEVLTAATANADAPKLELNIADMTITNLADLPAISAEPVAVPGGNLVFTGWRPVAGELVWETEDSAPYCVTAPIFAQFDFIPEAVVENPEFTLPTQCDGDVTVKLPAEGKGLTYEKTVNADKSVTVVGKLVAGWTLPKGTTEADLVWKSDTPKKCDTPVPPKKPETPKNPETPKKPLAPKKPEAPKKLANTGATVLVAGGAAALSLLAGSALVVMRRRNG</sequence>
<keyword evidence="2" id="KW-0472">Membrane</keyword>
<organism evidence="4 5">
    <name type="scientific">Gleimia coleocanis DSM 15436</name>
    <dbReference type="NCBI Taxonomy" id="525245"/>
    <lineage>
        <taxon>Bacteria</taxon>
        <taxon>Bacillati</taxon>
        <taxon>Actinomycetota</taxon>
        <taxon>Actinomycetes</taxon>
        <taxon>Actinomycetales</taxon>
        <taxon>Actinomycetaceae</taxon>
        <taxon>Gleimia</taxon>
    </lineage>
</organism>
<evidence type="ECO:0000256" key="2">
    <source>
        <dbReference type="SAM" id="Phobius"/>
    </source>
</evidence>
<feature type="signal peptide" evidence="3">
    <location>
        <begin position="1"/>
        <end position="29"/>
    </location>
</feature>
<keyword evidence="5" id="KW-1185">Reference proteome</keyword>
<dbReference type="STRING" id="525245.HMPREF0044_0615"/>
<accession>C0VZM5</accession>
<feature type="transmembrane region" description="Helical" evidence="2">
    <location>
        <begin position="494"/>
        <end position="514"/>
    </location>
</feature>
<reference evidence="4 5" key="1">
    <citation type="submission" date="2009-01" db="EMBL/GenBank/DDBJ databases">
        <authorList>
            <person name="Qin X."/>
            <person name="Bachman B."/>
            <person name="Battles P."/>
            <person name="Bell A."/>
            <person name="Bess C."/>
            <person name="Bickham C."/>
            <person name="Chaboub L."/>
            <person name="Chen D."/>
            <person name="Coyle M."/>
            <person name="Deiros D.R."/>
            <person name="Dinh H."/>
            <person name="Forbes L."/>
            <person name="Fowler G."/>
            <person name="Francisco L."/>
            <person name="Fu Q."/>
            <person name="Gubbala S."/>
            <person name="Hale W."/>
            <person name="Han Y."/>
            <person name="Hemphill L."/>
            <person name="Highlander S.K."/>
            <person name="Hirani K."/>
            <person name="Hogues M."/>
            <person name="Jackson L."/>
            <person name="Jakkamsetti A."/>
            <person name="Javaid M."/>
            <person name="Jiang H."/>
            <person name="Korchina V."/>
            <person name="Kovar C."/>
            <person name="Lara F."/>
            <person name="Lee S."/>
            <person name="Mata R."/>
            <person name="Mathew T."/>
            <person name="Moen C."/>
            <person name="Morales K."/>
            <person name="Munidasa M."/>
            <person name="Nazareth L."/>
            <person name="Ngo R."/>
            <person name="Nguyen L."/>
            <person name="Okwuonu G."/>
            <person name="Ongeri F."/>
            <person name="Patil S."/>
            <person name="Petrosino J."/>
            <person name="Pham C."/>
            <person name="Pham P."/>
            <person name="Pu L.-L."/>
            <person name="Puazo M."/>
            <person name="Raj R."/>
            <person name="Reid J."/>
            <person name="Rouhana J."/>
            <person name="Saada N."/>
            <person name="Shang Y."/>
            <person name="Simmons D."/>
            <person name="Thornton R."/>
            <person name="Warren J."/>
            <person name="Weissenberger G."/>
            <person name="Zhang J."/>
            <person name="Zhang L."/>
            <person name="Zhou C."/>
            <person name="Zhu D."/>
            <person name="Muzny D."/>
            <person name="Worley K."/>
            <person name="Gibbs R."/>
        </authorList>
    </citation>
    <scope>NUCLEOTIDE SEQUENCE [LARGE SCALE GENOMIC DNA]</scope>
    <source>
        <strain evidence="4 5">DSM 15436</strain>
    </source>
</reference>
<evidence type="ECO:0000313" key="5">
    <source>
        <dbReference type="Proteomes" id="UP000010301"/>
    </source>
</evidence>
<keyword evidence="2" id="KW-0812">Transmembrane</keyword>
<dbReference type="AlphaFoldDB" id="C0VZM5"/>
<gene>
    <name evidence="4" type="ORF">HMPREF0044_0615</name>
</gene>
<keyword evidence="3" id="KW-0732">Signal</keyword>
<feature type="chain" id="PRO_5002902377" evidence="3">
    <location>
        <begin position="30"/>
        <end position="519"/>
    </location>
</feature>
<dbReference type="RefSeq" id="WP_006546075.1">
    <property type="nucleotide sequence ID" value="NZ_DS999539.1"/>
</dbReference>
<keyword evidence="2" id="KW-1133">Transmembrane helix</keyword>
<name>C0VZM5_9ACTO</name>
<dbReference type="EMBL" id="ACFG01000029">
    <property type="protein sequence ID" value="EEH64144.1"/>
    <property type="molecule type" value="Genomic_DNA"/>
</dbReference>
<protein>
    <submittedName>
        <fullName evidence="4">LPXTG-motif cell wall anchor domain protein</fullName>
    </submittedName>
</protein>
<comment type="caution">
    <text evidence="4">The sequence shown here is derived from an EMBL/GenBank/DDBJ whole genome shotgun (WGS) entry which is preliminary data.</text>
</comment>
<feature type="compositionally biased region" description="Basic and acidic residues" evidence="1">
    <location>
        <begin position="449"/>
        <end position="485"/>
    </location>
</feature>